<dbReference type="AlphaFoldDB" id="A0A6A1WAG8"/>
<accession>A0A6A1WAG8</accession>
<dbReference type="Gene3D" id="3.30.420.10">
    <property type="entry name" value="Ribonuclease H-like superfamily/Ribonuclease H"/>
    <property type="match status" value="1"/>
</dbReference>
<dbReference type="PANTHER" id="PTHR47074">
    <property type="entry name" value="BNAC02G40300D PROTEIN"/>
    <property type="match status" value="1"/>
</dbReference>
<dbReference type="InterPro" id="IPR012337">
    <property type="entry name" value="RNaseH-like_sf"/>
</dbReference>
<reference evidence="2 3" key="1">
    <citation type="journal article" date="2019" name="Plant Biotechnol. J.">
        <title>The red bayberry genome and genetic basis of sex determination.</title>
        <authorList>
            <person name="Jia H.M."/>
            <person name="Jia H.J."/>
            <person name="Cai Q.L."/>
            <person name="Wang Y."/>
            <person name="Zhao H.B."/>
            <person name="Yang W.F."/>
            <person name="Wang G.Y."/>
            <person name="Li Y.H."/>
            <person name="Zhan D.L."/>
            <person name="Shen Y.T."/>
            <person name="Niu Q.F."/>
            <person name="Chang L."/>
            <person name="Qiu J."/>
            <person name="Zhao L."/>
            <person name="Xie H.B."/>
            <person name="Fu W.Y."/>
            <person name="Jin J."/>
            <person name="Li X.W."/>
            <person name="Jiao Y."/>
            <person name="Zhou C.C."/>
            <person name="Tu T."/>
            <person name="Chai C.Y."/>
            <person name="Gao J.L."/>
            <person name="Fan L.J."/>
            <person name="van de Weg E."/>
            <person name="Wang J.Y."/>
            <person name="Gao Z.S."/>
        </authorList>
    </citation>
    <scope>NUCLEOTIDE SEQUENCE [LARGE SCALE GENOMIC DNA]</scope>
    <source>
        <tissue evidence="2">Leaves</tissue>
    </source>
</reference>
<comment type="caution">
    <text evidence="2">The sequence shown here is derived from an EMBL/GenBank/DDBJ whole genome shotgun (WGS) entry which is preliminary data.</text>
</comment>
<dbReference type="GO" id="GO:0004523">
    <property type="term" value="F:RNA-DNA hybrid ribonuclease activity"/>
    <property type="evidence" value="ECO:0007669"/>
    <property type="project" value="InterPro"/>
</dbReference>
<dbReference type="CDD" id="cd06222">
    <property type="entry name" value="RNase_H_like"/>
    <property type="match status" value="1"/>
</dbReference>
<dbReference type="PANTHER" id="PTHR47074:SF11">
    <property type="entry name" value="REVERSE TRANSCRIPTASE-LIKE PROTEIN"/>
    <property type="match status" value="1"/>
</dbReference>
<dbReference type="SUPFAM" id="SSF53098">
    <property type="entry name" value="Ribonuclease H-like"/>
    <property type="match status" value="1"/>
</dbReference>
<gene>
    <name evidence="2" type="ORF">CJ030_MR3G018988</name>
</gene>
<dbReference type="InterPro" id="IPR044730">
    <property type="entry name" value="RNase_H-like_dom_plant"/>
</dbReference>
<dbReference type="EMBL" id="RXIC02000021">
    <property type="protein sequence ID" value="KAB1221027.1"/>
    <property type="molecule type" value="Genomic_DNA"/>
</dbReference>
<evidence type="ECO:0000313" key="2">
    <source>
        <dbReference type="EMBL" id="KAB1221027.1"/>
    </source>
</evidence>
<dbReference type="Proteomes" id="UP000516437">
    <property type="component" value="Chromosome 3"/>
</dbReference>
<organism evidence="2 3">
    <name type="scientific">Morella rubra</name>
    <name type="common">Chinese bayberry</name>
    <dbReference type="NCBI Taxonomy" id="262757"/>
    <lineage>
        <taxon>Eukaryota</taxon>
        <taxon>Viridiplantae</taxon>
        <taxon>Streptophyta</taxon>
        <taxon>Embryophyta</taxon>
        <taxon>Tracheophyta</taxon>
        <taxon>Spermatophyta</taxon>
        <taxon>Magnoliopsida</taxon>
        <taxon>eudicotyledons</taxon>
        <taxon>Gunneridae</taxon>
        <taxon>Pentapetalae</taxon>
        <taxon>rosids</taxon>
        <taxon>fabids</taxon>
        <taxon>Fagales</taxon>
        <taxon>Myricaceae</taxon>
        <taxon>Morella</taxon>
    </lineage>
</organism>
<feature type="domain" description="RNase H type-1" evidence="1">
    <location>
        <begin position="106"/>
        <end position="218"/>
    </location>
</feature>
<evidence type="ECO:0000259" key="1">
    <source>
        <dbReference type="Pfam" id="PF13456"/>
    </source>
</evidence>
<dbReference type="InterPro" id="IPR052929">
    <property type="entry name" value="RNase_H-like_EbsB-rel"/>
</dbReference>
<proteinExistence type="predicted"/>
<protein>
    <recommendedName>
        <fullName evidence="1">RNase H type-1 domain-containing protein</fullName>
    </recommendedName>
</protein>
<dbReference type="Pfam" id="PF13456">
    <property type="entry name" value="RVT_3"/>
    <property type="match status" value="1"/>
</dbReference>
<dbReference type="InterPro" id="IPR036397">
    <property type="entry name" value="RNaseH_sf"/>
</dbReference>
<name>A0A6A1WAG8_9ROSI</name>
<sequence length="247" mass="27898">MTKGFQRQVMAVAKCLKIKLLLNPMRTINVPPEDEYAFGVFAVIVMDTAWYSRNQIVHQNGTADPNSFFQRIQRSYKQRLSAWRTRACQELKIWTAPPEGVDPTRSSHVALACICFNHLGETLWVRSEIYLPMSAFTAELLAICMAMGEAQSQNLPRVHFESDSLSSVFGIGDSALLFDADVEGIFEAIREIALLYPSWSYLKVSRQANAFADSLAKWTASWRVFGCIDLNCLPVSLLRQSFCFEPP</sequence>
<dbReference type="GO" id="GO:0003676">
    <property type="term" value="F:nucleic acid binding"/>
    <property type="evidence" value="ECO:0007669"/>
    <property type="project" value="InterPro"/>
</dbReference>
<keyword evidence="3" id="KW-1185">Reference proteome</keyword>
<dbReference type="InterPro" id="IPR002156">
    <property type="entry name" value="RNaseH_domain"/>
</dbReference>
<evidence type="ECO:0000313" key="3">
    <source>
        <dbReference type="Proteomes" id="UP000516437"/>
    </source>
</evidence>